<keyword evidence="3" id="KW-1185">Reference proteome</keyword>
<dbReference type="AlphaFoldDB" id="A0A1H5VQX4"/>
<organism evidence="2 3">
    <name type="scientific">Actinacidiphila yanglinensis</name>
    <dbReference type="NCBI Taxonomy" id="310779"/>
    <lineage>
        <taxon>Bacteria</taxon>
        <taxon>Bacillati</taxon>
        <taxon>Actinomycetota</taxon>
        <taxon>Actinomycetes</taxon>
        <taxon>Kitasatosporales</taxon>
        <taxon>Streptomycetaceae</taxon>
        <taxon>Actinacidiphila</taxon>
    </lineage>
</organism>
<evidence type="ECO:0000256" key="1">
    <source>
        <dbReference type="SAM" id="MobiDB-lite"/>
    </source>
</evidence>
<evidence type="ECO:0000313" key="3">
    <source>
        <dbReference type="Proteomes" id="UP000236754"/>
    </source>
</evidence>
<reference evidence="2 3" key="1">
    <citation type="submission" date="2016-10" db="EMBL/GenBank/DDBJ databases">
        <authorList>
            <person name="de Groot N.N."/>
        </authorList>
    </citation>
    <scope>NUCLEOTIDE SEQUENCE [LARGE SCALE GENOMIC DNA]</scope>
    <source>
        <strain evidence="2 3">CGMCC 4.2023</strain>
    </source>
</reference>
<dbReference type="EMBL" id="FNVU01000002">
    <property type="protein sequence ID" value="SEF89231.1"/>
    <property type="molecule type" value="Genomic_DNA"/>
</dbReference>
<evidence type="ECO:0008006" key="4">
    <source>
        <dbReference type="Google" id="ProtNLM"/>
    </source>
</evidence>
<sequence length="68" mass="6920">MDLTAPEVACELVDLTGVTLAGLGSLDAAVLDRATDTLLDTERRPTLGASSENVGANCMAEPETGSRG</sequence>
<proteinExistence type="predicted"/>
<dbReference type="RefSeq" id="WP_103884524.1">
    <property type="nucleotide sequence ID" value="NZ_FNVU01000002.1"/>
</dbReference>
<dbReference type="Proteomes" id="UP000236754">
    <property type="component" value="Unassembled WGS sequence"/>
</dbReference>
<evidence type="ECO:0000313" key="2">
    <source>
        <dbReference type="EMBL" id="SEF89231.1"/>
    </source>
</evidence>
<feature type="region of interest" description="Disordered" evidence="1">
    <location>
        <begin position="42"/>
        <end position="68"/>
    </location>
</feature>
<protein>
    <recommendedName>
        <fullName evidence="4">FXSXX-COOH protein</fullName>
    </recommendedName>
</protein>
<name>A0A1H5VQX4_9ACTN</name>
<accession>A0A1H5VQX4</accession>
<gene>
    <name evidence="2" type="ORF">SAMN05216223_102386</name>
</gene>